<evidence type="ECO:0000256" key="4">
    <source>
        <dbReference type="ARBA" id="ARBA00022692"/>
    </source>
</evidence>
<keyword evidence="3" id="KW-1003">Cell membrane</keyword>
<dbReference type="PANTHER" id="PTHR43549">
    <property type="entry name" value="MULTIDRUG RESISTANCE PROTEIN YPNP-RELATED"/>
    <property type="match status" value="1"/>
</dbReference>
<feature type="transmembrane region" description="Helical" evidence="7">
    <location>
        <begin position="238"/>
        <end position="262"/>
    </location>
</feature>
<feature type="transmembrane region" description="Helical" evidence="7">
    <location>
        <begin position="55"/>
        <end position="78"/>
    </location>
</feature>
<dbReference type="PANTHER" id="PTHR43549:SF3">
    <property type="entry name" value="MULTIDRUG RESISTANCE PROTEIN YPNP-RELATED"/>
    <property type="match status" value="1"/>
</dbReference>
<dbReference type="PIRSF" id="PIRSF006603">
    <property type="entry name" value="DinF"/>
    <property type="match status" value="1"/>
</dbReference>
<feature type="transmembrane region" description="Helical" evidence="7">
    <location>
        <begin position="424"/>
        <end position="442"/>
    </location>
</feature>
<feature type="transmembrane region" description="Helical" evidence="7">
    <location>
        <begin position="399"/>
        <end position="418"/>
    </location>
</feature>
<dbReference type="RefSeq" id="WP_238727473.1">
    <property type="nucleotide sequence ID" value="NZ_JAHQCX010000021.1"/>
</dbReference>
<gene>
    <name evidence="8" type="ORF">KTH90_21770</name>
</gene>
<keyword evidence="9" id="KW-1185">Reference proteome</keyword>
<comment type="caution">
    <text evidence="8">The sequence shown here is derived from an EMBL/GenBank/DDBJ whole genome shotgun (WGS) entry which is preliminary data.</text>
</comment>
<evidence type="ECO:0000256" key="6">
    <source>
        <dbReference type="ARBA" id="ARBA00023136"/>
    </source>
</evidence>
<evidence type="ECO:0000256" key="2">
    <source>
        <dbReference type="ARBA" id="ARBA00022448"/>
    </source>
</evidence>
<evidence type="ECO:0000313" key="8">
    <source>
        <dbReference type="EMBL" id="MBU9728622.1"/>
    </source>
</evidence>
<evidence type="ECO:0000313" key="9">
    <source>
        <dbReference type="Proteomes" id="UP001314681"/>
    </source>
</evidence>
<protein>
    <submittedName>
        <fullName evidence="8">MATE family efflux transporter</fullName>
    </submittedName>
</protein>
<evidence type="ECO:0000256" key="7">
    <source>
        <dbReference type="SAM" id="Phobius"/>
    </source>
</evidence>
<evidence type="ECO:0000256" key="5">
    <source>
        <dbReference type="ARBA" id="ARBA00022989"/>
    </source>
</evidence>
<dbReference type="InterPro" id="IPR048279">
    <property type="entry name" value="MdtK-like"/>
</dbReference>
<evidence type="ECO:0000256" key="1">
    <source>
        <dbReference type="ARBA" id="ARBA00004651"/>
    </source>
</evidence>
<dbReference type="NCBIfam" id="TIGR00797">
    <property type="entry name" value="matE"/>
    <property type="match status" value="1"/>
</dbReference>
<feature type="transmembrane region" description="Helical" evidence="7">
    <location>
        <begin position="196"/>
        <end position="217"/>
    </location>
</feature>
<reference evidence="8 9" key="1">
    <citation type="submission" date="2021-06" db="EMBL/GenBank/DDBJ databases">
        <title>Description of novel taxa of the family Lachnospiraceae.</title>
        <authorList>
            <person name="Chaplin A.V."/>
            <person name="Sokolova S.R."/>
            <person name="Pikina A.P."/>
            <person name="Korzhanova M."/>
            <person name="Belova V."/>
            <person name="Korostin D."/>
            <person name="Efimov B.A."/>
        </authorList>
    </citation>
    <scope>NUCLEOTIDE SEQUENCE [LARGE SCALE GENOMIC DNA]</scope>
    <source>
        <strain evidence="8 9">ASD4241</strain>
    </source>
</reference>
<dbReference type="CDD" id="cd13138">
    <property type="entry name" value="MATE_yoeA_like"/>
    <property type="match status" value="1"/>
</dbReference>
<dbReference type="EMBL" id="JAHQCX010000021">
    <property type="protein sequence ID" value="MBU9728622.1"/>
    <property type="molecule type" value="Genomic_DNA"/>
</dbReference>
<sequence>MAKSMTKDMTVGTPYRLILGFTLPILCGSLFQQLYNMADAVIVGRYLGIRALSSVGASSSLIFLIIGFCTGMCTGFAIPVAQSMGAGKLSRMRKFAFNSFYLSGIFAVVITAVTAVFCKNILILIRTPESILQGAWEYLFVIFLGIPFTILYNLLASILRALGDSKSPFLFLTAAAVINIILDLLFITVFDWGVMGAAIATITSQAVSGVLCIQCIIRKFPELKADSEERKPTKRHMLKLLNLGLPMGLQTSITAIGSIMLQSAVNHLGEVSVASYTAALKIKYLFLSVFEAVGTAMATYVGQNLGAGRLDRIREGVRSAILIQCIYALAAAVVLHLGGRYIAMLFVDGAETEVLDNVQMFLNISSMFYITLGVLWVLRSAIQGMGYGKSAIFSGVSEMVARTAMSLFFIPQMMFLGVCWTDQIAWMAADLFLIPAYLFIMYKRGGFRKKIPAAQNGKVPLDGK</sequence>
<dbReference type="InterPro" id="IPR002528">
    <property type="entry name" value="MATE_fam"/>
</dbReference>
<proteinExistence type="predicted"/>
<feature type="transmembrane region" description="Helical" evidence="7">
    <location>
        <begin position="138"/>
        <end position="162"/>
    </location>
</feature>
<feature type="transmembrane region" description="Helical" evidence="7">
    <location>
        <begin position="99"/>
        <end position="126"/>
    </location>
</feature>
<keyword evidence="6 7" id="KW-0472">Membrane</keyword>
<keyword evidence="5 7" id="KW-1133">Transmembrane helix</keyword>
<feature type="transmembrane region" description="Helical" evidence="7">
    <location>
        <begin position="282"/>
        <end position="301"/>
    </location>
</feature>
<dbReference type="Pfam" id="PF01554">
    <property type="entry name" value="MatE"/>
    <property type="match status" value="2"/>
</dbReference>
<evidence type="ECO:0000256" key="3">
    <source>
        <dbReference type="ARBA" id="ARBA00022475"/>
    </source>
</evidence>
<keyword evidence="4 7" id="KW-0812">Transmembrane</keyword>
<accession>A0ABS6KDM8</accession>
<feature type="transmembrane region" description="Helical" evidence="7">
    <location>
        <begin position="169"/>
        <end position="190"/>
    </location>
</feature>
<feature type="transmembrane region" description="Helical" evidence="7">
    <location>
        <begin position="358"/>
        <end position="378"/>
    </location>
</feature>
<comment type="subcellular location">
    <subcellularLocation>
        <location evidence="1">Cell membrane</location>
        <topology evidence="1">Multi-pass membrane protein</topology>
    </subcellularLocation>
</comment>
<dbReference type="InterPro" id="IPR052031">
    <property type="entry name" value="Membrane_Transporter-Flippase"/>
</dbReference>
<feature type="transmembrane region" description="Helical" evidence="7">
    <location>
        <begin position="321"/>
        <end position="346"/>
    </location>
</feature>
<keyword evidence="2" id="KW-0813">Transport</keyword>
<organism evidence="8 9">
    <name type="scientific">Diplocloster modestus</name>
    <dbReference type="NCBI Taxonomy" id="2850322"/>
    <lineage>
        <taxon>Bacteria</taxon>
        <taxon>Bacillati</taxon>
        <taxon>Bacillota</taxon>
        <taxon>Clostridia</taxon>
        <taxon>Lachnospirales</taxon>
        <taxon>Lachnospiraceae</taxon>
        <taxon>Diplocloster</taxon>
    </lineage>
</organism>
<dbReference type="Proteomes" id="UP001314681">
    <property type="component" value="Unassembled WGS sequence"/>
</dbReference>
<name>A0ABS6KDM8_9FIRM</name>